<feature type="domain" description="RNA polymerase sigma-70 region 2" evidence="6">
    <location>
        <begin position="26"/>
        <end position="90"/>
    </location>
</feature>
<gene>
    <name evidence="8" type="ORF">KSX_03160</name>
</gene>
<evidence type="ECO:0000313" key="9">
    <source>
        <dbReference type="Proteomes" id="UP000612362"/>
    </source>
</evidence>
<evidence type="ECO:0000259" key="6">
    <source>
        <dbReference type="Pfam" id="PF04542"/>
    </source>
</evidence>
<dbReference type="AlphaFoldDB" id="A0A8J3HX04"/>
<dbReference type="EMBL" id="BNJF01000001">
    <property type="protein sequence ID" value="GHO42153.1"/>
    <property type="molecule type" value="Genomic_DNA"/>
</dbReference>
<keyword evidence="5" id="KW-0804">Transcription</keyword>
<keyword evidence="2" id="KW-0805">Transcription regulation</keyword>
<dbReference type="InterPro" id="IPR039425">
    <property type="entry name" value="RNA_pol_sigma-70-like"/>
</dbReference>
<evidence type="ECO:0000256" key="4">
    <source>
        <dbReference type="ARBA" id="ARBA00023125"/>
    </source>
</evidence>
<dbReference type="InterPro" id="IPR036388">
    <property type="entry name" value="WH-like_DNA-bd_sf"/>
</dbReference>
<name>A0A8J3HX04_9CHLR</name>
<dbReference type="InterPro" id="IPR007630">
    <property type="entry name" value="RNA_pol_sigma70_r4"/>
</dbReference>
<protein>
    <submittedName>
        <fullName evidence="8">RNA polymerase sigma24 factor</fullName>
    </submittedName>
</protein>
<dbReference type="Gene3D" id="1.10.1740.10">
    <property type="match status" value="1"/>
</dbReference>
<evidence type="ECO:0000256" key="3">
    <source>
        <dbReference type="ARBA" id="ARBA00023082"/>
    </source>
</evidence>
<keyword evidence="9" id="KW-1185">Reference proteome</keyword>
<dbReference type="CDD" id="cd06171">
    <property type="entry name" value="Sigma70_r4"/>
    <property type="match status" value="1"/>
</dbReference>
<dbReference type="Gene3D" id="1.10.10.10">
    <property type="entry name" value="Winged helix-like DNA-binding domain superfamily/Winged helix DNA-binding domain"/>
    <property type="match status" value="1"/>
</dbReference>
<evidence type="ECO:0000259" key="7">
    <source>
        <dbReference type="Pfam" id="PF04545"/>
    </source>
</evidence>
<feature type="domain" description="RNA polymerase sigma-70 region 4" evidence="7">
    <location>
        <begin position="128"/>
        <end position="176"/>
    </location>
</feature>
<organism evidence="8 9">
    <name type="scientific">Ktedonospora formicarum</name>
    <dbReference type="NCBI Taxonomy" id="2778364"/>
    <lineage>
        <taxon>Bacteria</taxon>
        <taxon>Bacillati</taxon>
        <taxon>Chloroflexota</taxon>
        <taxon>Ktedonobacteria</taxon>
        <taxon>Ktedonobacterales</taxon>
        <taxon>Ktedonobacteraceae</taxon>
        <taxon>Ktedonospora</taxon>
    </lineage>
</organism>
<dbReference type="InterPro" id="IPR013324">
    <property type="entry name" value="RNA_pol_sigma_r3/r4-like"/>
</dbReference>
<evidence type="ECO:0000256" key="5">
    <source>
        <dbReference type="ARBA" id="ARBA00023163"/>
    </source>
</evidence>
<dbReference type="InterPro" id="IPR013325">
    <property type="entry name" value="RNA_pol_sigma_r2"/>
</dbReference>
<dbReference type="GO" id="GO:0006352">
    <property type="term" value="P:DNA-templated transcription initiation"/>
    <property type="evidence" value="ECO:0007669"/>
    <property type="project" value="InterPro"/>
</dbReference>
<dbReference type="SUPFAM" id="SSF88659">
    <property type="entry name" value="Sigma3 and sigma4 domains of RNA polymerase sigma factors"/>
    <property type="match status" value="1"/>
</dbReference>
<dbReference type="InterPro" id="IPR014284">
    <property type="entry name" value="RNA_pol_sigma-70_dom"/>
</dbReference>
<dbReference type="NCBIfam" id="TIGR02937">
    <property type="entry name" value="sigma70-ECF"/>
    <property type="match status" value="1"/>
</dbReference>
<dbReference type="SUPFAM" id="SSF88946">
    <property type="entry name" value="Sigma2 domain of RNA polymerase sigma factors"/>
    <property type="match status" value="1"/>
</dbReference>
<keyword evidence="3" id="KW-0731">Sigma factor</keyword>
<dbReference type="GO" id="GO:0003677">
    <property type="term" value="F:DNA binding"/>
    <property type="evidence" value="ECO:0007669"/>
    <property type="project" value="UniProtKB-KW"/>
</dbReference>
<reference evidence="8" key="1">
    <citation type="submission" date="2020-10" db="EMBL/GenBank/DDBJ databases">
        <title>Taxonomic study of unclassified bacteria belonging to the class Ktedonobacteria.</title>
        <authorList>
            <person name="Yabe S."/>
            <person name="Wang C.M."/>
            <person name="Zheng Y."/>
            <person name="Sakai Y."/>
            <person name="Cavaletti L."/>
            <person name="Monciardini P."/>
            <person name="Donadio S."/>
        </authorList>
    </citation>
    <scope>NUCLEOTIDE SEQUENCE</scope>
    <source>
        <strain evidence="8">SOSP1-1</strain>
    </source>
</reference>
<evidence type="ECO:0000313" key="8">
    <source>
        <dbReference type="EMBL" id="GHO42153.1"/>
    </source>
</evidence>
<dbReference type="GO" id="GO:0016987">
    <property type="term" value="F:sigma factor activity"/>
    <property type="evidence" value="ECO:0007669"/>
    <property type="project" value="UniProtKB-KW"/>
</dbReference>
<dbReference type="PANTHER" id="PTHR43133:SF8">
    <property type="entry name" value="RNA POLYMERASE SIGMA FACTOR HI_1459-RELATED"/>
    <property type="match status" value="1"/>
</dbReference>
<comment type="caution">
    <text evidence="8">The sequence shown here is derived from an EMBL/GenBank/DDBJ whole genome shotgun (WGS) entry which is preliminary data.</text>
</comment>
<dbReference type="PANTHER" id="PTHR43133">
    <property type="entry name" value="RNA POLYMERASE ECF-TYPE SIGMA FACTO"/>
    <property type="match status" value="1"/>
</dbReference>
<sequence length="196" mass="22943">MGFAMFIDEDLFRAWQHGDARALEMLVQRYHAPLLAHLYRVLTDMHLAEDLVQETFIRLIRDAQSYCYPRPFRPWLYTIAHHLACNYHTSAYARRVELRTEMPAMQAHEPDPAEWFERWEQHHTLHKALTHLSLEQREVLSLRFGQELSIPETAAILSIPAGTVKSRTFTALRLLRSHLEENASYMESKEGGQHHG</sequence>
<evidence type="ECO:0000256" key="2">
    <source>
        <dbReference type="ARBA" id="ARBA00023015"/>
    </source>
</evidence>
<accession>A0A8J3HX04</accession>
<dbReference type="Proteomes" id="UP000612362">
    <property type="component" value="Unassembled WGS sequence"/>
</dbReference>
<comment type="similarity">
    <text evidence="1">Belongs to the sigma-70 factor family. ECF subfamily.</text>
</comment>
<dbReference type="InterPro" id="IPR007627">
    <property type="entry name" value="RNA_pol_sigma70_r2"/>
</dbReference>
<evidence type="ECO:0000256" key="1">
    <source>
        <dbReference type="ARBA" id="ARBA00010641"/>
    </source>
</evidence>
<dbReference type="Pfam" id="PF04545">
    <property type="entry name" value="Sigma70_r4"/>
    <property type="match status" value="1"/>
</dbReference>
<dbReference type="Pfam" id="PF04542">
    <property type="entry name" value="Sigma70_r2"/>
    <property type="match status" value="1"/>
</dbReference>
<keyword evidence="4" id="KW-0238">DNA-binding</keyword>
<proteinExistence type="inferred from homology"/>